<protein>
    <submittedName>
        <fullName evidence="1">Uncharacterized protein</fullName>
    </submittedName>
</protein>
<dbReference type="EMBL" id="ML741782">
    <property type="protein sequence ID" value="KAE8328920.1"/>
    <property type="molecule type" value="Genomic_DNA"/>
</dbReference>
<evidence type="ECO:0000313" key="2">
    <source>
        <dbReference type="Proteomes" id="UP000325945"/>
    </source>
</evidence>
<accession>A0A5N6XBL7</accession>
<proteinExistence type="predicted"/>
<reference evidence="2" key="1">
    <citation type="submission" date="2019-04" db="EMBL/GenBank/DDBJ databases">
        <title>Friends and foes A comparative genomics studyof 23 Aspergillus species from section Flavi.</title>
        <authorList>
            <consortium name="DOE Joint Genome Institute"/>
            <person name="Kjaerbolling I."/>
            <person name="Vesth T."/>
            <person name="Frisvad J.C."/>
            <person name="Nybo J.L."/>
            <person name="Theobald S."/>
            <person name="Kildgaard S."/>
            <person name="Isbrandt T."/>
            <person name="Kuo A."/>
            <person name="Sato A."/>
            <person name="Lyhne E.K."/>
            <person name="Kogle M.E."/>
            <person name="Wiebenga A."/>
            <person name="Kun R.S."/>
            <person name="Lubbers R.J."/>
            <person name="Makela M.R."/>
            <person name="Barry K."/>
            <person name="Chovatia M."/>
            <person name="Clum A."/>
            <person name="Daum C."/>
            <person name="Haridas S."/>
            <person name="He G."/>
            <person name="LaButti K."/>
            <person name="Lipzen A."/>
            <person name="Mondo S."/>
            <person name="Riley R."/>
            <person name="Salamov A."/>
            <person name="Simmons B.A."/>
            <person name="Magnuson J.K."/>
            <person name="Henrissat B."/>
            <person name="Mortensen U.H."/>
            <person name="Larsen T.O."/>
            <person name="Devries R.P."/>
            <person name="Grigoriev I.V."/>
            <person name="Machida M."/>
            <person name="Baker S.E."/>
            <person name="Andersen M.R."/>
        </authorList>
    </citation>
    <scope>NUCLEOTIDE SEQUENCE [LARGE SCALE GENOMIC DNA]</scope>
    <source>
        <strain evidence="2">CBS 130017</strain>
    </source>
</reference>
<sequence>MGVYQSRISLPYDSPFHPTCIGLDSYCCTSEGCQRCCTFLYCYLDRNPAEGRCVSY</sequence>
<keyword evidence="2" id="KW-1185">Reference proteome</keyword>
<organism evidence="1 2">
    <name type="scientific">Aspergillus sergii</name>
    <dbReference type="NCBI Taxonomy" id="1034303"/>
    <lineage>
        <taxon>Eukaryota</taxon>
        <taxon>Fungi</taxon>
        <taxon>Dikarya</taxon>
        <taxon>Ascomycota</taxon>
        <taxon>Pezizomycotina</taxon>
        <taxon>Eurotiomycetes</taxon>
        <taxon>Eurotiomycetidae</taxon>
        <taxon>Eurotiales</taxon>
        <taxon>Aspergillaceae</taxon>
        <taxon>Aspergillus</taxon>
        <taxon>Aspergillus subgen. Circumdati</taxon>
    </lineage>
</organism>
<evidence type="ECO:0000313" key="1">
    <source>
        <dbReference type="EMBL" id="KAE8328920.1"/>
    </source>
</evidence>
<dbReference type="Proteomes" id="UP000325945">
    <property type="component" value="Unassembled WGS sequence"/>
</dbReference>
<gene>
    <name evidence="1" type="ORF">BDV39DRAFT_59342</name>
</gene>
<dbReference type="AlphaFoldDB" id="A0A5N6XBL7"/>
<name>A0A5N6XBL7_9EURO</name>